<dbReference type="Gene3D" id="1.10.1040.10">
    <property type="entry name" value="N-(1-d-carboxylethyl)-l-norvaline Dehydrogenase, domain 2"/>
    <property type="match status" value="1"/>
</dbReference>
<dbReference type="InterPro" id="IPR013328">
    <property type="entry name" value="6PGD_dom2"/>
</dbReference>
<dbReference type="SUPFAM" id="SSF51735">
    <property type="entry name" value="NAD(P)-binding Rossmann-fold domains"/>
    <property type="match status" value="1"/>
</dbReference>
<evidence type="ECO:0000256" key="1">
    <source>
        <dbReference type="ARBA" id="ARBA00023002"/>
    </source>
</evidence>
<comment type="caution">
    <text evidence="6">The sequence shown here is derived from an EMBL/GenBank/DDBJ whole genome shotgun (WGS) entry which is preliminary data.</text>
</comment>
<dbReference type="PANTHER" id="PTHR22981">
    <property type="entry name" value="3-HYDROXYISOBUTYRATE DEHYDROGENASE-RELATED"/>
    <property type="match status" value="1"/>
</dbReference>
<dbReference type="InterPro" id="IPR015815">
    <property type="entry name" value="HIBADH-related"/>
</dbReference>
<feature type="domain" description="6-phosphogluconate dehydrogenase NADP-binding" evidence="4">
    <location>
        <begin position="11"/>
        <end position="165"/>
    </location>
</feature>
<dbReference type="Pfam" id="PF03446">
    <property type="entry name" value="NAD_binding_2"/>
    <property type="match status" value="1"/>
</dbReference>
<dbReference type="InterPro" id="IPR008927">
    <property type="entry name" value="6-PGluconate_DH-like_C_sf"/>
</dbReference>
<name>A0A2A5C7I1_9GAMM</name>
<protein>
    <submittedName>
        <fullName evidence="6">2-hydroxy-3-oxopropionate reductase</fullName>
    </submittedName>
</protein>
<proteinExistence type="predicted"/>
<dbReference type="PANTHER" id="PTHR22981:SF7">
    <property type="entry name" value="3-HYDROXYISOBUTYRATE DEHYDROGENASE, MITOCHONDRIAL"/>
    <property type="match status" value="1"/>
</dbReference>
<dbReference type="EMBL" id="NVWI01000012">
    <property type="protein sequence ID" value="PCJ39767.1"/>
    <property type="molecule type" value="Genomic_DNA"/>
</dbReference>
<feature type="active site" evidence="3">
    <location>
        <position position="178"/>
    </location>
</feature>
<dbReference type="InterPro" id="IPR006115">
    <property type="entry name" value="6PGDH_NADP-bd"/>
</dbReference>
<reference evidence="7" key="1">
    <citation type="submission" date="2017-08" db="EMBL/GenBank/DDBJ databases">
        <title>A dynamic microbial community with high functional redundancy inhabits the cold, oxic subseafloor aquifer.</title>
        <authorList>
            <person name="Tully B.J."/>
            <person name="Wheat C.G."/>
            <person name="Glazer B.T."/>
            <person name="Huber J.A."/>
        </authorList>
    </citation>
    <scope>NUCLEOTIDE SEQUENCE [LARGE SCALE GENOMIC DNA]</scope>
</reference>
<dbReference type="GO" id="GO:0050661">
    <property type="term" value="F:NADP binding"/>
    <property type="evidence" value="ECO:0007669"/>
    <property type="project" value="InterPro"/>
</dbReference>
<dbReference type="GO" id="GO:0051287">
    <property type="term" value="F:NAD binding"/>
    <property type="evidence" value="ECO:0007669"/>
    <property type="project" value="InterPro"/>
</dbReference>
<dbReference type="Proteomes" id="UP000228987">
    <property type="component" value="Unassembled WGS sequence"/>
</dbReference>
<keyword evidence="2" id="KW-0520">NAD</keyword>
<evidence type="ECO:0000256" key="2">
    <source>
        <dbReference type="ARBA" id="ARBA00023027"/>
    </source>
</evidence>
<dbReference type="PIRSF" id="PIRSF000103">
    <property type="entry name" value="HIBADH"/>
    <property type="match status" value="1"/>
</dbReference>
<gene>
    <name evidence="6" type="ORF">COA71_12825</name>
</gene>
<evidence type="ECO:0000256" key="3">
    <source>
        <dbReference type="PIRSR" id="PIRSR000103-1"/>
    </source>
</evidence>
<dbReference type="AlphaFoldDB" id="A0A2A5C7I1"/>
<organism evidence="6 7">
    <name type="scientific">SAR86 cluster bacterium</name>
    <dbReference type="NCBI Taxonomy" id="2030880"/>
    <lineage>
        <taxon>Bacteria</taxon>
        <taxon>Pseudomonadati</taxon>
        <taxon>Pseudomonadota</taxon>
        <taxon>Gammaproteobacteria</taxon>
        <taxon>SAR86 cluster</taxon>
    </lineage>
</organism>
<accession>A0A2A5C7I1</accession>
<dbReference type="Pfam" id="PF14833">
    <property type="entry name" value="NAD_binding_11"/>
    <property type="match status" value="1"/>
</dbReference>
<feature type="domain" description="3-hydroxyisobutyrate dehydrogenase-like NAD-binding" evidence="5">
    <location>
        <begin position="173"/>
        <end position="293"/>
    </location>
</feature>
<evidence type="ECO:0000313" key="6">
    <source>
        <dbReference type="EMBL" id="PCJ39767.1"/>
    </source>
</evidence>
<evidence type="ECO:0000313" key="7">
    <source>
        <dbReference type="Proteomes" id="UP000228987"/>
    </source>
</evidence>
<dbReference type="InterPro" id="IPR036291">
    <property type="entry name" value="NAD(P)-bd_dom_sf"/>
</dbReference>
<keyword evidence="1" id="KW-0560">Oxidoreductase</keyword>
<evidence type="ECO:0000259" key="5">
    <source>
        <dbReference type="Pfam" id="PF14833"/>
    </source>
</evidence>
<dbReference type="Gene3D" id="3.40.50.720">
    <property type="entry name" value="NAD(P)-binding Rossmann-like Domain"/>
    <property type="match status" value="1"/>
</dbReference>
<dbReference type="GO" id="GO:0016616">
    <property type="term" value="F:oxidoreductase activity, acting on the CH-OH group of donors, NAD or NADP as acceptor"/>
    <property type="evidence" value="ECO:0007669"/>
    <property type="project" value="TreeGrafter"/>
</dbReference>
<sequence length="301" mass="31644">MTNKISPPALIGFVGLGNMGYPMAKCLVAAGYQLVVADLNTEAVEKFCTETGSSSAQNLQDLAAKSDVVITMLPEGNAVRQVLMSEDGIVSGLQQGTILIDMSSCSPVGTRKLAGELEELDFPLIDAPVSGGVYKAAEGGLSIMVGGEKAVVERCLPLLEVMGKPFLTGGPASGHAMKAMNNYLSAASLAIASEAVILGSKFGLNSEVMVDILNASTGRSNSTEHKFPTFILPGTFNSGFFIGLMAKDLRLARELAEAEGTSTDILKLVSTMWDKAEAELGFKADNTEVYKYLESQVKDGS</sequence>
<dbReference type="SUPFAM" id="SSF48179">
    <property type="entry name" value="6-phosphogluconate dehydrogenase C-terminal domain-like"/>
    <property type="match status" value="1"/>
</dbReference>
<dbReference type="InterPro" id="IPR029154">
    <property type="entry name" value="HIBADH-like_NADP-bd"/>
</dbReference>
<evidence type="ECO:0000259" key="4">
    <source>
        <dbReference type="Pfam" id="PF03446"/>
    </source>
</evidence>